<dbReference type="AlphaFoldDB" id="A0A2T1C877"/>
<keyword evidence="2" id="KW-0732">Signal</keyword>
<dbReference type="RefSeq" id="WP_106287470.1">
    <property type="nucleotide sequence ID" value="NZ_CAWNTC010000196.1"/>
</dbReference>
<comment type="caution">
    <text evidence="3">The sequence shown here is derived from an EMBL/GenBank/DDBJ whole genome shotgun (WGS) entry which is preliminary data.</text>
</comment>
<evidence type="ECO:0000256" key="2">
    <source>
        <dbReference type="SAM" id="SignalP"/>
    </source>
</evidence>
<feature type="signal peptide" evidence="2">
    <location>
        <begin position="1"/>
        <end position="28"/>
    </location>
</feature>
<dbReference type="EMBL" id="PVWJ01000014">
    <property type="protein sequence ID" value="PSB04347.1"/>
    <property type="molecule type" value="Genomic_DNA"/>
</dbReference>
<evidence type="ECO:0000256" key="1">
    <source>
        <dbReference type="SAM" id="MobiDB-lite"/>
    </source>
</evidence>
<reference evidence="3 4" key="1">
    <citation type="submission" date="2018-02" db="EMBL/GenBank/DDBJ databases">
        <authorList>
            <person name="Cohen D.B."/>
            <person name="Kent A.D."/>
        </authorList>
    </citation>
    <scope>NUCLEOTIDE SEQUENCE [LARGE SCALE GENOMIC DNA]</scope>
    <source>
        <strain evidence="3 4">CCAP 1448/3</strain>
    </source>
</reference>
<evidence type="ECO:0000313" key="4">
    <source>
        <dbReference type="Proteomes" id="UP000238762"/>
    </source>
</evidence>
<feature type="compositionally biased region" description="Acidic residues" evidence="1">
    <location>
        <begin position="195"/>
        <end position="208"/>
    </location>
</feature>
<keyword evidence="4" id="KW-1185">Reference proteome</keyword>
<sequence>MNHKLLTLSISSLTILSLAAIYQPPVLAQRTSFYCDTTKSPPTTYIKSRGRRSAVIRWNLGIGRSSALQRCKIVSQRFQRQYDSGNLRFFKTGFLNGYPVVCAARTSGDRCTNRMLLFTLTRGSNPNTVLAQLFNLNSLASSAVINQSGVPPVSPVIAPQSSRDRSQGGENNTREADFANEKTYSFDNYLNNLPNEEDPSDEPTLEGN</sequence>
<feature type="chain" id="PRO_5015417486" evidence="2">
    <location>
        <begin position="29"/>
        <end position="208"/>
    </location>
</feature>
<dbReference type="Pfam" id="PF14218">
    <property type="entry name" value="COP23"/>
    <property type="match status" value="1"/>
</dbReference>
<organism evidence="3 4">
    <name type="scientific">Merismopedia glauca CCAP 1448/3</name>
    <dbReference type="NCBI Taxonomy" id="1296344"/>
    <lineage>
        <taxon>Bacteria</taxon>
        <taxon>Bacillati</taxon>
        <taxon>Cyanobacteriota</taxon>
        <taxon>Cyanophyceae</taxon>
        <taxon>Synechococcales</taxon>
        <taxon>Merismopediaceae</taxon>
        <taxon>Merismopedia</taxon>
    </lineage>
</organism>
<feature type="compositionally biased region" description="Polar residues" evidence="1">
    <location>
        <begin position="182"/>
        <end position="194"/>
    </location>
</feature>
<gene>
    <name evidence="3" type="ORF">C7B64_04580</name>
</gene>
<accession>A0A2T1C877</accession>
<feature type="region of interest" description="Disordered" evidence="1">
    <location>
        <begin position="150"/>
        <end position="208"/>
    </location>
</feature>
<name>A0A2T1C877_9CYAN</name>
<reference evidence="3 4" key="2">
    <citation type="submission" date="2018-03" db="EMBL/GenBank/DDBJ databases">
        <title>The ancient ancestry and fast evolution of plastids.</title>
        <authorList>
            <person name="Moore K.R."/>
            <person name="Magnabosco C."/>
            <person name="Momper L."/>
            <person name="Gold D.A."/>
            <person name="Bosak T."/>
            <person name="Fournier G.P."/>
        </authorList>
    </citation>
    <scope>NUCLEOTIDE SEQUENCE [LARGE SCALE GENOMIC DNA]</scope>
    <source>
        <strain evidence="3 4">CCAP 1448/3</strain>
    </source>
</reference>
<dbReference type="InterPro" id="IPR025478">
    <property type="entry name" value="COP23"/>
</dbReference>
<feature type="compositionally biased region" description="Basic and acidic residues" evidence="1">
    <location>
        <begin position="162"/>
        <end position="180"/>
    </location>
</feature>
<protein>
    <submittedName>
        <fullName evidence="3">Uncharacterized protein</fullName>
    </submittedName>
</protein>
<dbReference type="Proteomes" id="UP000238762">
    <property type="component" value="Unassembled WGS sequence"/>
</dbReference>
<evidence type="ECO:0000313" key="3">
    <source>
        <dbReference type="EMBL" id="PSB04347.1"/>
    </source>
</evidence>
<proteinExistence type="predicted"/>
<dbReference type="OrthoDB" id="490444at2"/>